<sequence length="182" mass="21093">MNIGAEYLNVVIERFQSVKRLGDRTLSQLSNEDIHWSHHDESNSVVIIVKHMSGNMISRWTDFLTTDGEKESRNRDEEFTDDITSKAELMAIWEKGWSALMKALGELQPDDLLKTVTIRGEKHLVLAAIERQVAHYAYHVGQIVYIGKERKHTDWESLSIPKGQSETYLQQMLDKHRSDNER</sequence>
<dbReference type="PATRIC" id="fig|136160.3.peg.3432"/>
<dbReference type="InterPro" id="IPR034660">
    <property type="entry name" value="DinB/YfiT-like"/>
</dbReference>
<evidence type="ECO:0008006" key="2">
    <source>
        <dbReference type="Google" id="ProtNLM"/>
    </source>
</evidence>
<evidence type="ECO:0000313" key="1">
    <source>
        <dbReference type="EMBL" id="KOO39976.1"/>
    </source>
</evidence>
<name>A0A0M0KMA6_ALKHA</name>
<dbReference type="SUPFAM" id="SSF109854">
    <property type="entry name" value="DinB/YfiT-like putative metalloenzymes"/>
    <property type="match status" value="1"/>
</dbReference>
<dbReference type="EMBL" id="LILD01000001">
    <property type="protein sequence ID" value="KOO39976.1"/>
    <property type="molecule type" value="Genomic_DNA"/>
</dbReference>
<proteinExistence type="predicted"/>
<dbReference type="Gene3D" id="1.20.120.450">
    <property type="entry name" value="dinb family like domain"/>
    <property type="match status" value="1"/>
</dbReference>
<protein>
    <recommendedName>
        <fullName evidence="2">DUF1572 domain-containing protein</fullName>
    </recommendedName>
</protein>
<dbReference type="Pfam" id="PF07609">
    <property type="entry name" value="DUF1572"/>
    <property type="match status" value="1"/>
</dbReference>
<gene>
    <name evidence="1" type="ORF">AMD02_14795</name>
</gene>
<dbReference type="AlphaFoldDB" id="A0A0M0KMA6"/>
<comment type="caution">
    <text evidence="1">The sequence shown here is derived from an EMBL/GenBank/DDBJ whole genome shotgun (WGS) entry which is preliminary data.</text>
</comment>
<accession>A0A0M0KMA6</accession>
<dbReference type="RefSeq" id="WP_053431818.1">
    <property type="nucleotide sequence ID" value="NZ_CP040441.1"/>
</dbReference>
<dbReference type="GeneID" id="87596605"/>
<dbReference type="InterPro" id="IPR011466">
    <property type="entry name" value="DUF1572"/>
</dbReference>
<reference evidence="1" key="1">
    <citation type="submission" date="2015-08" db="EMBL/GenBank/DDBJ databases">
        <title>Complete DNA Sequence of Pseudomonas syringae pv. actinidiae, the Causal Agent of Kiwifruit Canker Disease.</title>
        <authorList>
            <person name="Rikkerink E.H.A."/>
            <person name="Fineran P.C."/>
        </authorList>
    </citation>
    <scope>NUCLEOTIDE SEQUENCE</scope>
    <source>
        <strain evidence="1">DSM 13666</strain>
    </source>
</reference>
<organism evidence="1">
    <name type="scientific">Halalkalibacterium halodurans</name>
    <name type="common">Bacillus halodurans</name>
    <dbReference type="NCBI Taxonomy" id="86665"/>
    <lineage>
        <taxon>Bacteria</taxon>
        <taxon>Bacillati</taxon>
        <taxon>Bacillota</taxon>
        <taxon>Bacilli</taxon>
        <taxon>Bacillales</taxon>
        <taxon>Bacillaceae</taxon>
        <taxon>Halalkalibacterium (ex Joshi et al. 2022)</taxon>
    </lineage>
</organism>